<accession>A0A3N0CAJ7</accession>
<organism evidence="1 2">
    <name type="scientific">Nocardioides marmoriginsengisoli</name>
    <dbReference type="NCBI Taxonomy" id="661483"/>
    <lineage>
        <taxon>Bacteria</taxon>
        <taxon>Bacillati</taxon>
        <taxon>Actinomycetota</taxon>
        <taxon>Actinomycetes</taxon>
        <taxon>Propionibacteriales</taxon>
        <taxon>Nocardioidaceae</taxon>
        <taxon>Nocardioides</taxon>
    </lineage>
</organism>
<dbReference type="PANTHER" id="PTHR14136">
    <property type="entry name" value="BTB_POZ DOMAIN-CONTAINING PROTEIN KCTD9"/>
    <property type="match status" value="1"/>
</dbReference>
<protein>
    <submittedName>
        <fullName evidence="1">Pentapeptide repeat-containing protein</fullName>
    </submittedName>
</protein>
<gene>
    <name evidence="1" type="ORF">EFK50_19370</name>
</gene>
<dbReference type="AlphaFoldDB" id="A0A3N0CAJ7"/>
<dbReference type="InterPro" id="IPR001646">
    <property type="entry name" value="5peptide_repeat"/>
</dbReference>
<dbReference type="EMBL" id="RJSE01000009">
    <property type="protein sequence ID" value="RNL60485.1"/>
    <property type="molecule type" value="Genomic_DNA"/>
</dbReference>
<comment type="caution">
    <text evidence="1">The sequence shown here is derived from an EMBL/GenBank/DDBJ whole genome shotgun (WGS) entry which is preliminary data.</text>
</comment>
<dbReference type="Proteomes" id="UP000267128">
    <property type="component" value="Unassembled WGS sequence"/>
</dbReference>
<evidence type="ECO:0000313" key="2">
    <source>
        <dbReference type="Proteomes" id="UP000267128"/>
    </source>
</evidence>
<reference evidence="1 2" key="1">
    <citation type="submission" date="2018-11" db="EMBL/GenBank/DDBJ databases">
        <authorList>
            <person name="Li F."/>
        </authorList>
    </citation>
    <scope>NUCLEOTIDE SEQUENCE [LARGE SCALE GENOMIC DNA]</scope>
    <source>
        <strain evidence="1 2">Gsoil 097</strain>
    </source>
</reference>
<dbReference type="SUPFAM" id="SSF141571">
    <property type="entry name" value="Pentapeptide repeat-like"/>
    <property type="match status" value="1"/>
</dbReference>
<evidence type="ECO:0000313" key="1">
    <source>
        <dbReference type="EMBL" id="RNL60485.1"/>
    </source>
</evidence>
<dbReference type="OrthoDB" id="2579959at2"/>
<proteinExistence type="predicted"/>
<dbReference type="Gene3D" id="2.160.20.80">
    <property type="entry name" value="E3 ubiquitin-protein ligase SopA"/>
    <property type="match status" value="1"/>
</dbReference>
<sequence length="223" mass="24185">MPRPARRTTIAPAFDQIILGDLRPADASELSDGTVIDGLQFDEITVDEWRVDARTGLESSLFRGVVADRWEIRGAKVAETIVERGDFTTTSGGRARMRDVEVRDSRFGAAELFGSKLNSVRFTRCKLGYVNLRATELTNVAFVDCTIEDLDLMEAVADRVALSGSRIGALHLTGSTLTNVDLRGADLTEIVGLDHLRGATISTDQLMALAPAMATGMGIRVED</sequence>
<dbReference type="RefSeq" id="WP_123229237.1">
    <property type="nucleotide sequence ID" value="NZ_RJSE01000009.1"/>
</dbReference>
<dbReference type="Pfam" id="PF13599">
    <property type="entry name" value="Pentapeptide_4"/>
    <property type="match status" value="1"/>
</dbReference>
<name>A0A3N0CAJ7_9ACTN</name>
<dbReference type="InterPro" id="IPR051082">
    <property type="entry name" value="Pentapeptide-BTB/POZ_domain"/>
</dbReference>
<keyword evidence="2" id="KW-1185">Reference proteome</keyword>
<dbReference type="PANTHER" id="PTHR14136:SF17">
    <property type="entry name" value="BTB_POZ DOMAIN-CONTAINING PROTEIN KCTD9"/>
    <property type="match status" value="1"/>
</dbReference>